<evidence type="ECO:0000313" key="1">
    <source>
        <dbReference type="EMBL" id="KRH07776.1"/>
    </source>
</evidence>
<dbReference type="EnsemblPlants" id="KRH07776">
    <property type="protein sequence ID" value="KRH07776"/>
    <property type="gene ID" value="GLYMA_16G110000"/>
</dbReference>
<sequence length="72" mass="8325">MTEVPSEKFIFLHLQTTLQKLHRLVTSDSDIACNLLISSNPKGRTVYLAVKTKWRKKISYHSIVKKSHVYPV</sequence>
<dbReference type="InParanoid" id="A0A0R0FP86"/>
<dbReference type="EMBL" id="CM000849">
    <property type="protein sequence ID" value="KRH07776.1"/>
    <property type="molecule type" value="Genomic_DNA"/>
</dbReference>
<accession>A0A0R0FP86</accession>
<evidence type="ECO:0000313" key="2">
    <source>
        <dbReference type="EnsemblPlants" id="KRH07776"/>
    </source>
</evidence>
<name>A0A0R0FP86_SOYBN</name>
<organism evidence="1">
    <name type="scientific">Glycine max</name>
    <name type="common">Soybean</name>
    <name type="synonym">Glycine hispida</name>
    <dbReference type="NCBI Taxonomy" id="3847"/>
    <lineage>
        <taxon>Eukaryota</taxon>
        <taxon>Viridiplantae</taxon>
        <taxon>Streptophyta</taxon>
        <taxon>Embryophyta</taxon>
        <taxon>Tracheophyta</taxon>
        <taxon>Spermatophyta</taxon>
        <taxon>Magnoliopsida</taxon>
        <taxon>eudicotyledons</taxon>
        <taxon>Gunneridae</taxon>
        <taxon>Pentapetalae</taxon>
        <taxon>rosids</taxon>
        <taxon>fabids</taxon>
        <taxon>Fabales</taxon>
        <taxon>Fabaceae</taxon>
        <taxon>Papilionoideae</taxon>
        <taxon>50 kb inversion clade</taxon>
        <taxon>NPAAA clade</taxon>
        <taxon>indigoferoid/millettioid clade</taxon>
        <taxon>Phaseoleae</taxon>
        <taxon>Glycine</taxon>
        <taxon>Glycine subgen. Soja</taxon>
    </lineage>
</organism>
<dbReference type="AlphaFoldDB" id="A0A0R0FP86"/>
<reference evidence="2" key="2">
    <citation type="submission" date="2018-02" db="UniProtKB">
        <authorList>
            <consortium name="EnsemblPlants"/>
        </authorList>
    </citation>
    <scope>IDENTIFICATION</scope>
    <source>
        <strain evidence="2">Williams 82</strain>
    </source>
</reference>
<dbReference type="Gramene" id="KRH07776">
    <property type="protein sequence ID" value="KRH07776"/>
    <property type="gene ID" value="GLYMA_16G110000"/>
</dbReference>
<evidence type="ECO:0000313" key="3">
    <source>
        <dbReference type="Proteomes" id="UP000008827"/>
    </source>
</evidence>
<proteinExistence type="predicted"/>
<protein>
    <submittedName>
        <fullName evidence="1 2">Uncharacterized protein</fullName>
    </submittedName>
</protein>
<reference evidence="1 2" key="1">
    <citation type="journal article" date="2010" name="Nature">
        <title>Genome sequence of the palaeopolyploid soybean.</title>
        <authorList>
            <person name="Schmutz J."/>
            <person name="Cannon S.B."/>
            <person name="Schlueter J."/>
            <person name="Ma J."/>
            <person name="Mitros T."/>
            <person name="Nelson W."/>
            <person name="Hyten D.L."/>
            <person name="Song Q."/>
            <person name="Thelen J.J."/>
            <person name="Cheng J."/>
            <person name="Xu D."/>
            <person name="Hellsten U."/>
            <person name="May G.D."/>
            <person name="Yu Y."/>
            <person name="Sakurai T."/>
            <person name="Umezawa T."/>
            <person name="Bhattacharyya M.K."/>
            <person name="Sandhu D."/>
            <person name="Valliyodan B."/>
            <person name="Lindquist E."/>
            <person name="Peto M."/>
            <person name="Grant D."/>
            <person name="Shu S."/>
            <person name="Goodstein D."/>
            <person name="Barry K."/>
            <person name="Futrell-Griggs M."/>
            <person name="Abernathy B."/>
            <person name="Du J."/>
            <person name="Tian Z."/>
            <person name="Zhu L."/>
            <person name="Gill N."/>
            <person name="Joshi T."/>
            <person name="Libault M."/>
            <person name="Sethuraman A."/>
            <person name="Zhang X.-C."/>
            <person name="Shinozaki K."/>
            <person name="Nguyen H.T."/>
            <person name="Wing R.A."/>
            <person name="Cregan P."/>
            <person name="Specht J."/>
            <person name="Grimwood J."/>
            <person name="Rokhsar D."/>
            <person name="Stacey G."/>
            <person name="Shoemaker R.C."/>
            <person name="Jackson S.A."/>
        </authorList>
    </citation>
    <scope>NUCLEOTIDE SEQUENCE</scope>
    <source>
        <strain evidence="2">cv. Williams 82</strain>
        <tissue evidence="1">Callus</tissue>
    </source>
</reference>
<reference evidence="1" key="3">
    <citation type="submission" date="2018-07" db="EMBL/GenBank/DDBJ databases">
        <title>WGS assembly of Glycine max.</title>
        <authorList>
            <person name="Schmutz J."/>
            <person name="Cannon S."/>
            <person name="Schlueter J."/>
            <person name="Ma J."/>
            <person name="Mitros T."/>
            <person name="Nelson W."/>
            <person name="Hyten D."/>
            <person name="Song Q."/>
            <person name="Thelen J."/>
            <person name="Cheng J."/>
            <person name="Xu D."/>
            <person name="Hellsten U."/>
            <person name="May G."/>
            <person name="Yu Y."/>
            <person name="Sakurai T."/>
            <person name="Umezawa T."/>
            <person name="Bhattacharyya M."/>
            <person name="Sandhu D."/>
            <person name="Valliyodan B."/>
            <person name="Lindquist E."/>
            <person name="Peto M."/>
            <person name="Grant D."/>
            <person name="Shu S."/>
            <person name="Goodstein D."/>
            <person name="Barry K."/>
            <person name="Futrell-Griggs M."/>
            <person name="Abernathy B."/>
            <person name="Du J."/>
            <person name="Tian Z."/>
            <person name="Zhu L."/>
            <person name="Gill N."/>
            <person name="Joshi T."/>
            <person name="Libault M."/>
            <person name="Sethuraman A."/>
            <person name="Zhang X."/>
            <person name="Shinozaki K."/>
            <person name="Nguyen H."/>
            <person name="Wing R."/>
            <person name="Cregan P."/>
            <person name="Specht J."/>
            <person name="Grimwood J."/>
            <person name="Rokhsar D."/>
            <person name="Stacey G."/>
            <person name="Shoemaker R."/>
            <person name="Jackson S."/>
        </authorList>
    </citation>
    <scope>NUCLEOTIDE SEQUENCE</scope>
    <source>
        <tissue evidence="1">Callus</tissue>
    </source>
</reference>
<dbReference type="Proteomes" id="UP000008827">
    <property type="component" value="Chromosome 16"/>
</dbReference>
<keyword evidence="3" id="KW-1185">Reference proteome</keyword>
<gene>
    <name evidence="1" type="ORF">GLYMA_16G110000</name>
</gene>